<keyword evidence="3" id="KW-1185">Reference proteome</keyword>
<evidence type="ECO:0000313" key="2">
    <source>
        <dbReference type="Ensembl" id="ENSONIP00000067054.1"/>
    </source>
</evidence>
<dbReference type="Proteomes" id="UP000005207">
    <property type="component" value="Linkage group LG12"/>
</dbReference>
<organism evidence="2 3">
    <name type="scientific">Oreochromis niloticus</name>
    <name type="common">Nile tilapia</name>
    <name type="synonym">Tilapia nilotica</name>
    <dbReference type="NCBI Taxonomy" id="8128"/>
    <lineage>
        <taxon>Eukaryota</taxon>
        <taxon>Metazoa</taxon>
        <taxon>Chordata</taxon>
        <taxon>Craniata</taxon>
        <taxon>Vertebrata</taxon>
        <taxon>Euteleostomi</taxon>
        <taxon>Actinopterygii</taxon>
        <taxon>Neopterygii</taxon>
        <taxon>Teleostei</taxon>
        <taxon>Neoteleostei</taxon>
        <taxon>Acanthomorphata</taxon>
        <taxon>Ovalentaria</taxon>
        <taxon>Cichlomorphae</taxon>
        <taxon>Cichliformes</taxon>
        <taxon>Cichlidae</taxon>
        <taxon>African cichlids</taxon>
        <taxon>Pseudocrenilabrinae</taxon>
        <taxon>Oreochromini</taxon>
        <taxon>Oreochromis</taxon>
    </lineage>
</organism>
<dbReference type="AlphaFoldDB" id="A0A669E640"/>
<sequence length="117" mass="13592">MDLTATDVLRFKKSLKFQMTAFCDGLRFVIFFYCSCSFSLHWCNSQTRWAAGDTGKSRRATAEGQAKRSRVDPSGEDKRKSNGGEEESDMGRRDLEHRHRNGREKREGREDRPRAER</sequence>
<accession>A0A669E640</accession>
<feature type="compositionally biased region" description="Basic and acidic residues" evidence="1">
    <location>
        <begin position="104"/>
        <end position="117"/>
    </location>
</feature>
<evidence type="ECO:0000313" key="3">
    <source>
        <dbReference type="Proteomes" id="UP000005207"/>
    </source>
</evidence>
<reference evidence="2" key="2">
    <citation type="submission" date="2025-08" db="UniProtKB">
        <authorList>
            <consortium name="Ensembl"/>
        </authorList>
    </citation>
    <scope>IDENTIFICATION</scope>
</reference>
<reference evidence="3" key="1">
    <citation type="submission" date="2012-01" db="EMBL/GenBank/DDBJ databases">
        <title>The Genome Sequence of Oreochromis niloticus (Nile Tilapia).</title>
        <authorList>
            <consortium name="Broad Institute Genome Assembly Team"/>
            <consortium name="Broad Institute Sequencing Platform"/>
            <person name="Di Palma F."/>
            <person name="Johnson J."/>
            <person name="Lander E.S."/>
            <person name="Lindblad-Toh K."/>
        </authorList>
    </citation>
    <scope>NUCLEOTIDE SEQUENCE [LARGE SCALE GENOMIC DNA]</scope>
</reference>
<reference evidence="2" key="3">
    <citation type="submission" date="2025-09" db="UniProtKB">
        <authorList>
            <consortium name="Ensembl"/>
        </authorList>
    </citation>
    <scope>IDENTIFICATION</scope>
</reference>
<evidence type="ECO:0000256" key="1">
    <source>
        <dbReference type="SAM" id="MobiDB-lite"/>
    </source>
</evidence>
<feature type="compositionally biased region" description="Basic and acidic residues" evidence="1">
    <location>
        <begin position="65"/>
        <end position="97"/>
    </location>
</feature>
<dbReference type="Ensembl" id="ENSONIT00000092586.1">
    <property type="protein sequence ID" value="ENSONIP00000067054.1"/>
    <property type="gene ID" value="ENSONIG00000033951.1"/>
</dbReference>
<feature type="region of interest" description="Disordered" evidence="1">
    <location>
        <begin position="50"/>
        <end position="117"/>
    </location>
</feature>
<name>A0A669E640_ORENI</name>
<dbReference type="InParanoid" id="A0A669E640"/>
<proteinExistence type="predicted"/>
<protein>
    <submittedName>
        <fullName evidence="2">Uncharacterized protein</fullName>
    </submittedName>
</protein>